<protein>
    <submittedName>
        <fullName evidence="2">Uncharacterized protein</fullName>
    </submittedName>
</protein>
<evidence type="ECO:0000313" key="3">
    <source>
        <dbReference type="Proteomes" id="UP001157186"/>
    </source>
</evidence>
<dbReference type="RefSeq" id="WP_284242707.1">
    <property type="nucleotide sequence ID" value="NZ_BSST01000001.1"/>
</dbReference>
<reference evidence="2 3" key="1">
    <citation type="submission" date="2023-03" db="EMBL/GenBank/DDBJ databases">
        <title>Draft genome sequence of Thalassotalea insulae KCTC 62186T.</title>
        <authorList>
            <person name="Sawabe T."/>
        </authorList>
    </citation>
    <scope>NUCLEOTIDE SEQUENCE [LARGE SCALE GENOMIC DNA]</scope>
    <source>
        <strain evidence="2 3">KCTC 62186</strain>
    </source>
</reference>
<evidence type="ECO:0000313" key="2">
    <source>
        <dbReference type="EMBL" id="GLX76914.1"/>
    </source>
</evidence>
<feature type="signal peptide" evidence="1">
    <location>
        <begin position="1"/>
        <end position="20"/>
    </location>
</feature>
<dbReference type="Proteomes" id="UP001157186">
    <property type="component" value="Unassembled WGS sequence"/>
</dbReference>
<evidence type="ECO:0000256" key="1">
    <source>
        <dbReference type="SAM" id="SignalP"/>
    </source>
</evidence>
<dbReference type="EMBL" id="BSST01000001">
    <property type="protein sequence ID" value="GLX76914.1"/>
    <property type="molecule type" value="Genomic_DNA"/>
</dbReference>
<name>A0ABQ6GP21_9GAMM</name>
<proteinExistence type="predicted"/>
<comment type="caution">
    <text evidence="2">The sequence shown here is derived from an EMBL/GenBank/DDBJ whole genome shotgun (WGS) entry which is preliminary data.</text>
</comment>
<accession>A0ABQ6GP21</accession>
<keyword evidence="1" id="KW-0732">Signal</keyword>
<gene>
    <name evidence="2" type="ORF">tinsulaeT_02540</name>
</gene>
<keyword evidence="3" id="KW-1185">Reference proteome</keyword>
<feature type="chain" id="PRO_5046417746" evidence="1">
    <location>
        <begin position="21"/>
        <end position="111"/>
    </location>
</feature>
<organism evidence="2 3">
    <name type="scientific">Thalassotalea insulae</name>
    <dbReference type="NCBI Taxonomy" id="2056778"/>
    <lineage>
        <taxon>Bacteria</taxon>
        <taxon>Pseudomonadati</taxon>
        <taxon>Pseudomonadota</taxon>
        <taxon>Gammaproteobacteria</taxon>
        <taxon>Alteromonadales</taxon>
        <taxon>Colwelliaceae</taxon>
        <taxon>Thalassotalea</taxon>
    </lineage>
</organism>
<sequence length="111" mass="12399">MKLLNLILIGCLLITNLACSTTKTVKIEKKPLISDHHLMMSMLNRPMTGDQKIMLAFARQQDSYQHQIAPVFVNAIYIRGEKSSDNEISPSQGIYSALIAQDINAIRIQGL</sequence>